<dbReference type="PANTHER" id="PTHR43033:SF1">
    <property type="entry name" value="TRNA(ILE)-LYSIDINE SYNTHASE-RELATED"/>
    <property type="match status" value="1"/>
</dbReference>
<gene>
    <name evidence="8" type="primary">tilS</name>
    <name evidence="10" type="ORF">SD77_2840</name>
</gene>
<evidence type="ECO:0000256" key="1">
    <source>
        <dbReference type="ARBA" id="ARBA00004496"/>
    </source>
</evidence>
<dbReference type="InterPro" id="IPR012796">
    <property type="entry name" value="Lysidine-tRNA-synth_C"/>
</dbReference>
<evidence type="ECO:0000256" key="5">
    <source>
        <dbReference type="ARBA" id="ARBA00022741"/>
    </source>
</evidence>
<comment type="domain">
    <text evidence="8">The N-terminal region contains the highly conserved SGGXDS motif, predicted to be a P-loop motif involved in ATP binding.</text>
</comment>
<dbReference type="InterPro" id="IPR011063">
    <property type="entry name" value="TilS/TtcA_N"/>
</dbReference>
<evidence type="ECO:0000256" key="4">
    <source>
        <dbReference type="ARBA" id="ARBA00022694"/>
    </source>
</evidence>
<dbReference type="Proteomes" id="UP000031982">
    <property type="component" value="Unassembled WGS sequence"/>
</dbReference>
<sequence length="459" mass="54180">MLTYEENVKQFINRHQLIGQGDKVAVGVSGGPDSLSLLSYLANKRKEWQIEVFALHLDHMFRGEESYRELKFVEQFCQSRDIPFYAERIQIEKQMKETGGSLQEVSRRVRYRFFERGLEHFSADKLALAHHGDDQVETVTMQLVKGAGSRTGIPVRRPLGKWEVVRPLLYVNKEMIEEYCLHYELDPRRDPSNEKPIYTRNRFRSELLPFFKQENRKVHEHFQRFSEELSEDNQFLEDLTREKLHNIWQKDDSGCSLKVEAFRSMPLPLQKRAIHLILNYLYKGKNPFSFVHIQQILHLLMEDKSSWKLDLPHGLKVCREYQFCIFTFNIPDKKEYVFKLDEGDRITWPYGGQFALADQLPEATAAYEYMILNDKVKRPLYIRTRRTGDKIQPKGMEGSKKLKDLFIDEKVVPAKRDQWPIVTDSEGKLLWVPGLKRSRHEETSSAGNHLILIYIRNHF</sequence>
<reference evidence="10 11" key="1">
    <citation type="submission" date="2015-01" db="EMBL/GenBank/DDBJ databases">
        <title>Genome Assembly of Bacillus badius MTCC 1458.</title>
        <authorList>
            <person name="Verma A."/>
            <person name="Khatri I."/>
            <person name="Mual P."/>
            <person name="Subramanian S."/>
            <person name="Krishnamurthi S."/>
        </authorList>
    </citation>
    <scope>NUCLEOTIDE SEQUENCE [LARGE SCALE GENOMIC DNA]</scope>
    <source>
        <strain evidence="10 11">MTCC 1458</strain>
    </source>
</reference>
<comment type="caution">
    <text evidence="10">The sequence shown here is derived from an EMBL/GenBank/DDBJ whole genome shotgun (WGS) entry which is preliminary data.</text>
</comment>
<dbReference type="Pfam" id="PF09179">
    <property type="entry name" value="TilS"/>
    <property type="match status" value="1"/>
</dbReference>
<dbReference type="NCBIfam" id="TIGR02432">
    <property type="entry name" value="lysidine_TilS_N"/>
    <property type="match status" value="1"/>
</dbReference>
<feature type="domain" description="Lysidine-tRNA(Ile) synthetase C-terminal" evidence="9">
    <location>
        <begin position="380"/>
        <end position="452"/>
    </location>
</feature>
<evidence type="ECO:0000256" key="8">
    <source>
        <dbReference type="HAMAP-Rule" id="MF_01161"/>
    </source>
</evidence>
<dbReference type="PANTHER" id="PTHR43033">
    <property type="entry name" value="TRNA(ILE)-LYSIDINE SYNTHASE-RELATED"/>
    <property type="match status" value="1"/>
</dbReference>
<comment type="catalytic activity">
    <reaction evidence="7 8">
        <text>cytidine(34) in tRNA(Ile2) + L-lysine + ATP = lysidine(34) in tRNA(Ile2) + AMP + diphosphate + H(+)</text>
        <dbReference type="Rhea" id="RHEA:43744"/>
        <dbReference type="Rhea" id="RHEA-COMP:10625"/>
        <dbReference type="Rhea" id="RHEA-COMP:10670"/>
        <dbReference type="ChEBI" id="CHEBI:15378"/>
        <dbReference type="ChEBI" id="CHEBI:30616"/>
        <dbReference type="ChEBI" id="CHEBI:32551"/>
        <dbReference type="ChEBI" id="CHEBI:33019"/>
        <dbReference type="ChEBI" id="CHEBI:82748"/>
        <dbReference type="ChEBI" id="CHEBI:83665"/>
        <dbReference type="ChEBI" id="CHEBI:456215"/>
        <dbReference type="EC" id="6.3.4.19"/>
    </reaction>
</comment>
<evidence type="ECO:0000256" key="6">
    <source>
        <dbReference type="ARBA" id="ARBA00022840"/>
    </source>
</evidence>
<comment type="similarity">
    <text evidence="8">Belongs to the tRNA(Ile)-lysidine synthase family.</text>
</comment>
<dbReference type="HAMAP" id="MF_01161">
    <property type="entry name" value="tRNA_Ile_lys_synt"/>
    <property type="match status" value="1"/>
</dbReference>
<dbReference type="InterPro" id="IPR012094">
    <property type="entry name" value="tRNA_Ile_lys_synt"/>
</dbReference>
<dbReference type="InterPro" id="IPR015262">
    <property type="entry name" value="tRNA_Ile_lys_synt_subst-bd"/>
</dbReference>
<dbReference type="SUPFAM" id="SSF82829">
    <property type="entry name" value="MesJ substrate recognition domain-like"/>
    <property type="match status" value="1"/>
</dbReference>
<keyword evidence="5 8" id="KW-0547">Nucleotide-binding</keyword>
<protein>
    <recommendedName>
        <fullName evidence="8">tRNA(Ile)-lysidine synthase</fullName>
        <ecNumber evidence="8">6.3.4.19</ecNumber>
    </recommendedName>
    <alternativeName>
        <fullName evidence="8">tRNA(Ile)-2-lysyl-cytidine synthase</fullName>
    </alternativeName>
    <alternativeName>
        <fullName evidence="8">tRNA(Ile)-lysidine synthetase</fullName>
    </alternativeName>
</protein>
<dbReference type="EC" id="6.3.4.19" evidence="8"/>
<evidence type="ECO:0000256" key="3">
    <source>
        <dbReference type="ARBA" id="ARBA00022598"/>
    </source>
</evidence>
<dbReference type="Pfam" id="PF01171">
    <property type="entry name" value="ATP_bind_3"/>
    <property type="match status" value="1"/>
</dbReference>
<dbReference type="RefSeq" id="WP_041114457.1">
    <property type="nucleotide sequence ID" value="NZ_JARTHD010000003.1"/>
</dbReference>
<keyword evidence="3 8" id="KW-0436">Ligase</keyword>
<evidence type="ECO:0000313" key="10">
    <source>
        <dbReference type="EMBL" id="KIL75778.1"/>
    </source>
</evidence>
<keyword evidence="6 8" id="KW-0067">ATP-binding</keyword>
<dbReference type="SMART" id="SM00977">
    <property type="entry name" value="TilS_C"/>
    <property type="match status" value="1"/>
</dbReference>
<name>A0ABR5APJ6_BACBA</name>
<dbReference type="InterPro" id="IPR014729">
    <property type="entry name" value="Rossmann-like_a/b/a_fold"/>
</dbReference>
<evidence type="ECO:0000259" key="9">
    <source>
        <dbReference type="SMART" id="SM00977"/>
    </source>
</evidence>
<evidence type="ECO:0000313" key="11">
    <source>
        <dbReference type="Proteomes" id="UP000031982"/>
    </source>
</evidence>
<dbReference type="Gene3D" id="3.40.50.620">
    <property type="entry name" value="HUPs"/>
    <property type="match status" value="1"/>
</dbReference>
<dbReference type="EMBL" id="JXLP01000023">
    <property type="protein sequence ID" value="KIL75778.1"/>
    <property type="molecule type" value="Genomic_DNA"/>
</dbReference>
<evidence type="ECO:0000256" key="7">
    <source>
        <dbReference type="ARBA" id="ARBA00048539"/>
    </source>
</evidence>
<dbReference type="SUPFAM" id="SSF52402">
    <property type="entry name" value="Adenine nucleotide alpha hydrolases-like"/>
    <property type="match status" value="1"/>
</dbReference>
<comment type="subcellular location">
    <subcellularLocation>
        <location evidence="1 8">Cytoplasm</location>
    </subcellularLocation>
</comment>
<evidence type="ECO:0000256" key="2">
    <source>
        <dbReference type="ARBA" id="ARBA00022490"/>
    </source>
</evidence>
<keyword evidence="4 8" id="KW-0819">tRNA processing</keyword>
<comment type="function">
    <text evidence="8">Ligates lysine onto the cytidine present at position 34 of the AUA codon-specific tRNA(Ile) that contains the anticodon CAU, in an ATP-dependent manner. Cytidine is converted to lysidine, thus changing the amino acid specificity of the tRNA from methionine to isoleucine.</text>
</comment>
<dbReference type="NCBIfam" id="TIGR02433">
    <property type="entry name" value="lysidine_TilS_C"/>
    <property type="match status" value="1"/>
</dbReference>
<keyword evidence="2 8" id="KW-0963">Cytoplasm</keyword>
<dbReference type="CDD" id="cd01992">
    <property type="entry name" value="TilS_N"/>
    <property type="match status" value="1"/>
</dbReference>
<accession>A0ABR5APJ6</accession>
<dbReference type="InterPro" id="IPR012795">
    <property type="entry name" value="tRNA_Ile_lys_synt_N"/>
</dbReference>
<proteinExistence type="inferred from homology"/>
<dbReference type="Pfam" id="PF11734">
    <property type="entry name" value="TilS_C"/>
    <property type="match status" value="1"/>
</dbReference>
<dbReference type="Gene3D" id="3.30.465.60">
    <property type="match status" value="1"/>
</dbReference>
<organism evidence="10 11">
    <name type="scientific">Bacillus badius</name>
    <dbReference type="NCBI Taxonomy" id="1455"/>
    <lineage>
        <taxon>Bacteria</taxon>
        <taxon>Bacillati</taxon>
        <taxon>Bacillota</taxon>
        <taxon>Bacilli</taxon>
        <taxon>Bacillales</taxon>
        <taxon>Bacillaceae</taxon>
        <taxon>Pseudobacillus</taxon>
    </lineage>
</organism>
<dbReference type="SUPFAM" id="SSF56037">
    <property type="entry name" value="PheT/TilS domain"/>
    <property type="match status" value="1"/>
</dbReference>
<keyword evidence="11" id="KW-1185">Reference proteome</keyword>
<feature type="binding site" evidence="8">
    <location>
        <begin position="29"/>
        <end position="34"/>
    </location>
    <ligand>
        <name>ATP</name>
        <dbReference type="ChEBI" id="CHEBI:30616"/>
    </ligand>
</feature>